<evidence type="ECO:0008006" key="9">
    <source>
        <dbReference type="Google" id="ProtNLM"/>
    </source>
</evidence>
<name>A0A2T2NSC1_CORCC</name>
<evidence type="ECO:0000256" key="4">
    <source>
        <dbReference type="ARBA" id="ARBA00023136"/>
    </source>
</evidence>
<keyword evidence="3 5" id="KW-1133">Transmembrane helix</keyword>
<proteinExistence type="predicted"/>
<evidence type="ECO:0000313" key="7">
    <source>
        <dbReference type="EMBL" id="PSN68303.1"/>
    </source>
</evidence>
<dbReference type="InterPro" id="IPR007568">
    <property type="entry name" value="RTA1"/>
</dbReference>
<accession>A0A2T2NSC1</accession>
<dbReference type="Proteomes" id="UP000240883">
    <property type="component" value="Unassembled WGS sequence"/>
</dbReference>
<evidence type="ECO:0000256" key="3">
    <source>
        <dbReference type="ARBA" id="ARBA00022989"/>
    </source>
</evidence>
<keyword evidence="4 5" id="KW-0472">Membrane</keyword>
<organism evidence="7 8">
    <name type="scientific">Corynespora cassiicola Philippines</name>
    <dbReference type="NCBI Taxonomy" id="1448308"/>
    <lineage>
        <taxon>Eukaryota</taxon>
        <taxon>Fungi</taxon>
        <taxon>Dikarya</taxon>
        <taxon>Ascomycota</taxon>
        <taxon>Pezizomycotina</taxon>
        <taxon>Dothideomycetes</taxon>
        <taxon>Pleosporomycetidae</taxon>
        <taxon>Pleosporales</taxon>
        <taxon>Corynesporascaceae</taxon>
        <taxon>Corynespora</taxon>
    </lineage>
</organism>
<sequence>MKLLVVLSMASFNEVLAYALRIPGSNSNPTGAVAPLSPLLFFITPLMVTSVIFIVFYKMALRIAPYYTIIKLPLVVKLWGAGDIICQLLVSTGAMLASRAENQGQRSAGKAILLAVLGIHTVTLAAFTMIVVHWQHRSSRLIEAANSSRLDFWALYCACGMIILRGILRFGEIASGPDGPIQKHEVAFYFFDFIPVLIALTACLQFYGNDTLKASPGGTVET</sequence>
<evidence type="ECO:0000256" key="2">
    <source>
        <dbReference type="ARBA" id="ARBA00022692"/>
    </source>
</evidence>
<evidence type="ECO:0000256" key="1">
    <source>
        <dbReference type="ARBA" id="ARBA00004141"/>
    </source>
</evidence>
<dbReference type="PANTHER" id="PTHR31465">
    <property type="entry name" value="PROTEIN RTA1-RELATED"/>
    <property type="match status" value="1"/>
</dbReference>
<dbReference type="PANTHER" id="PTHR31465:SF1">
    <property type="entry name" value="PROTEIN RTA1-RELATED"/>
    <property type="match status" value="1"/>
</dbReference>
<evidence type="ECO:0000256" key="6">
    <source>
        <dbReference type="SAM" id="SignalP"/>
    </source>
</evidence>
<reference evidence="7 8" key="1">
    <citation type="journal article" date="2018" name="Front. Microbiol.">
        <title>Genome-Wide Analysis of Corynespora cassiicola Leaf Fall Disease Putative Effectors.</title>
        <authorList>
            <person name="Lopez D."/>
            <person name="Ribeiro S."/>
            <person name="Label P."/>
            <person name="Fumanal B."/>
            <person name="Venisse J.S."/>
            <person name="Kohler A."/>
            <person name="de Oliveira R.R."/>
            <person name="Labutti K."/>
            <person name="Lipzen A."/>
            <person name="Lail K."/>
            <person name="Bauer D."/>
            <person name="Ohm R.A."/>
            <person name="Barry K.W."/>
            <person name="Spatafora J."/>
            <person name="Grigoriev I.V."/>
            <person name="Martin F.M."/>
            <person name="Pujade-Renaud V."/>
        </authorList>
    </citation>
    <scope>NUCLEOTIDE SEQUENCE [LARGE SCALE GENOMIC DNA]</scope>
    <source>
        <strain evidence="7 8">Philippines</strain>
    </source>
</reference>
<feature type="transmembrane region" description="Helical" evidence="5">
    <location>
        <begin position="33"/>
        <end position="57"/>
    </location>
</feature>
<keyword evidence="8" id="KW-1185">Reference proteome</keyword>
<gene>
    <name evidence="7" type="ORF">BS50DRAFT_620656</name>
</gene>
<protein>
    <recommendedName>
        <fullName evidence="9">RTA1 like protein</fullName>
    </recommendedName>
</protein>
<evidence type="ECO:0000313" key="8">
    <source>
        <dbReference type="Proteomes" id="UP000240883"/>
    </source>
</evidence>
<comment type="subcellular location">
    <subcellularLocation>
        <location evidence="1">Membrane</location>
        <topology evidence="1">Multi-pass membrane protein</topology>
    </subcellularLocation>
</comment>
<feature type="transmembrane region" description="Helical" evidence="5">
    <location>
        <begin position="188"/>
        <end position="207"/>
    </location>
</feature>
<feature type="transmembrane region" description="Helical" evidence="5">
    <location>
        <begin position="111"/>
        <end position="132"/>
    </location>
</feature>
<feature type="transmembrane region" description="Helical" evidence="5">
    <location>
        <begin position="152"/>
        <end position="168"/>
    </location>
</feature>
<dbReference type="OrthoDB" id="3358017at2759"/>
<dbReference type="GO" id="GO:0016020">
    <property type="term" value="C:membrane"/>
    <property type="evidence" value="ECO:0007669"/>
    <property type="project" value="UniProtKB-SubCell"/>
</dbReference>
<keyword evidence="6" id="KW-0732">Signal</keyword>
<keyword evidence="2 5" id="KW-0812">Transmembrane</keyword>
<dbReference type="AlphaFoldDB" id="A0A2T2NSC1"/>
<dbReference type="Pfam" id="PF04479">
    <property type="entry name" value="RTA1"/>
    <property type="match status" value="1"/>
</dbReference>
<evidence type="ECO:0000256" key="5">
    <source>
        <dbReference type="SAM" id="Phobius"/>
    </source>
</evidence>
<feature type="transmembrane region" description="Helical" evidence="5">
    <location>
        <begin position="78"/>
        <end position="99"/>
    </location>
</feature>
<dbReference type="EMBL" id="KZ678134">
    <property type="protein sequence ID" value="PSN68303.1"/>
    <property type="molecule type" value="Genomic_DNA"/>
</dbReference>
<feature type="signal peptide" evidence="6">
    <location>
        <begin position="1"/>
        <end position="17"/>
    </location>
</feature>
<feature type="chain" id="PRO_5015766581" description="RTA1 like protein" evidence="6">
    <location>
        <begin position="18"/>
        <end position="222"/>
    </location>
</feature>